<feature type="region of interest" description="Disordered" evidence="1">
    <location>
        <begin position="60"/>
        <end position="84"/>
    </location>
</feature>
<comment type="caution">
    <text evidence="2">The sequence shown here is derived from an EMBL/GenBank/DDBJ whole genome shotgun (WGS) entry which is preliminary data.</text>
</comment>
<sequence length="100" mass="10909">MPGAENLMEALAQVRDEKLYLKHLDNKGCCIFVNAGLGIVSILDEDWGSIVSKKIDTIEKRAESSRHTHPASGDSASSGAPRQVMEGHFEGEYLDLSHAQ</sequence>
<protein>
    <submittedName>
        <fullName evidence="2">Uncharacterized protein</fullName>
    </submittedName>
</protein>
<evidence type="ECO:0000256" key="1">
    <source>
        <dbReference type="SAM" id="MobiDB-lite"/>
    </source>
</evidence>
<reference evidence="2" key="1">
    <citation type="submission" date="2023-01" db="EMBL/GenBank/DDBJ databases">
        <authorList>
            <person name="Piombo E."/>
        </authorList>
    </citation>
    <scope>NUCLEOTIDE SEQUENCE</scope>
</reference>
<evidence type="ECO:0000313" key="2">
    <source>
        <dbReference type="EMBL" id="CAI6090113.1"/>
    </source>
</evidence>
<dbReference type="EMBL" id="CABFNP030001012">
    <property type="protein sequence ID" value="CAI6090113.1"/>
    <property type="molecule type" value="Genomic_DNA"/>
</dbReference>
<proteinExistence type="predicted"/>
<dbReference type="Proteomes" id="UP001160390">
    <property type="component" value="Unassembled WGS sequence"/>
</dbReference>
<dbReference type="AlphaFoldDB" id="A0AA35M441"/>
<name>A0AA35M441_9HYPO</name>
<organism evidence="2 3">
    <name type="scientific">Clonostachys chloroleuca</name>
    <dbReference type="NCBI Taxonomy" id="1926264"/>
    <lineage>
        <taxon>Eukaryota</taxon>
        <taxon>Fungi</taxon>
        <taxon>Dikarya</taxon>
        <taxon>Ascomycota</taxon>
        <taxon>Pezizomycotina</taxon>
        <taxon>Sordariomycetes</taxon>
        <taxon>Hypocreomycetidae</taxon>
        <taxon>Hypocreales</taxon>
        <taxon>Bionectriaceae</taxon>
        <taxon>Clonostachys</taxon>
    </lineage>
</organism>
<gene>
    <name evidence="2" type="ORF">CCHLO57077_00001720</name>
</gene>
<evidence type="ECO:0000313" key="3">
    <source>
        <dbReference type="Proteomes" id="UP001160390"/>
    </source>
</evidence>
<feature type="compositionally biased region" description="Low complexity" evidence="1">
    <location>
        <begin position="71"/>
        <end position="80"/>
    </location>
</feature>
<keyword evidence="3" id="KW-1185">Reference proteome</keyword>
<accession>A0AA35M441</accession>